<dbReference type="PANTHER" id="PTHR16195:SF16">
    <property type="entry name" value="ZINC FINGER CCHC DOMAIN-CONTAINING PROTEIN 14"/>
    <property type="match status" value="1"/>
</dbReference>
<proteinExistence type="predicted"/>
<feature type="compositionally biased region" description="Polar residues" evidence="2">
    <location>
        <begin position="812"/>
        <end position="825"/>
    </location>
</feature>
<feature type="compositionally biased region" description="Basic and acidic residues" evidence="2">
    <location>
        <begin position="828"/>
        <end position="838"/>
    </location>
</feature>
<dbReference type="SMART" id="SM00343">
    <property type="entry name" value="ZnF_C2HC"/>
    <property type="match status" value="1"/>
</dbReference>
<dbReference type="InterPro" id="IPR001878">
    <property type="entry name" value="Znf_CCHC"/>
</dbReference>
<feature type="compositionally biased region" description="Polar residues" evidence="2">
    <location>
        <begin position="988"/>
        <end position="1009"/>
    </location>
</feature>
<keyword evidence="1" id="KW-0863">Zinc-finger</keyword>
<sequence length="1567" mass="169138">MVCHHDIHMTPRARSGWIRAAPREVSKWFHDLSLPNRVEFFCGLLQLCTPIELRFYGSCLEELARLHYDELRELDRESNSVIDPKGEDCLVSLFRSPSSVDYTVVLDSSKFDMRRMDLNQLPSSFHILTEDSLLRSKLILRLALLRSANTVSAHAYFEALMTDSGSPTSATILPHNRDQTRLGGSASYPVFSSIWSNGASSDESEDESIRSGRLSANELKVVEEILLIYTLAAFHPAFTFDQRQRLYTYLAALRLWSDALRGAHLKHSRTSIAQACPHNADAPDPGLRHPMQEASQKYPFELRRSTLKATCSSSLTCHSVRCRRRFRTNSHRRCFHSLSLEDLALLEVSLQTQFELHPGHLGDTHVAVCSRITDPASGVPLCRRGRSGAISRNGDKSVFTLPLPSARCSSCKASRQTTPQNTDSKQLSGRKCDRCQEPCKCDSERTRFSLDSFDDSAVSQISSTTETDSTCSQPYIESHVTEAGNSSDELNSTSSRTLTASDRVSVLRDLVLSTNDLSLSQRNPRRTDRRDPLGGSSSHTTGPSAARFDPSDADIGLPHFGMGKHTKDVTEYCRMAPKRHSSGSSPISTPPSEDSGSETVALTTSLTSCYWDRKNPSRFTAIPSTCSSSTLTQSTCPMCHQCITRCIPSTQVCITATTHNTTPFTSIPDVSNLVTITQDLPVSITTPTKHQGNHSGSSETEVPQRDHPLRLFNCTYCHQTSSHSNCILSTSPGSEHLNCCHNHNGASRSNPTDHHHQNTNSCHGQETVRPPTEIADIKQSAADNMKTQTIDGPLREARLPTQVHFTTDHSRVQQQMPIKTRSTGPGNDKTKPCDDDQQQRPVSSDPTVAAVTPKGTLYEAGTMLTAEQTNLISAAHSLRTPVVTSSTVFRFPPPLWSPTNTNFHLLGPSFYAQSYMMPASSLWVASSPPPGAQWAVHSPGAAFPIPPMQLASLSDPTAVESKEDETPIDSVYSPANLCDECTTLVSSDSSDCASTIDPSARNNHSGTKSEPTHPPSAVIPPTHTIPPQTFVMFCPSGPLDFLRTGLLSVDLTSGQPLQYIPLNCAINIAQSTTSVDGGQGEAVDACSPVETFSSGDTNTSVPSTVTLPATTNGMCMIPPLSSLSPHPVSMDRPRGPSSNGHRVTLSQPPLLGPYKTRPSMAVDSPAVTMNDLMQPIASWVSTDVHPNFIWPTPVNGIQQTPQPRLVFRRELATYLPSALSLRCGPNYQNRGFHPAMSTTPGHAPFLSPILNGTFPTRSFLHPSTGNVVSGSNTIFYHQNLVPAASFSQTSVSTSFAAHVSSTQSPASTSLITTQSNTSFLSNFPGHLFVHPPSDLPSSFPHPPPPVAFTSTSSSAASAVNPSSVDSTASMSFSVSIAIAPGSVNSPDISTSSSAPPTLETEVGSTSHASHLGLVRTTIPCSNQTVAVTVSSNTTSNSSAAGVSNLAATGTPSVTSSVPAPPFLPNFYIHQPPLLPPPPPPHLNYFIPQGAPLVPPHGQHPNPPIPLWATLPMTAAVAPSLGSHTVNSRYTSCFNCGQPGHKAKYCPSRLPNQQAMENTFNLSYAPSK</sequence>
<evidence type="ECO:0000313" key="4">
    <source>
        <dbReference type="EMBL" id="THD23964.1"/>
    </source>
</evidence>
<dbReference type="InterPro" id="IPR036875">
    <property type="entry name" value="Znf_CCHC_sf"/>
</dbReference>
<reference evidence="4" key="1">
    <citation type="submission" date="2019-03" db="EMBL/GenBank/DDBJ databases">
        <title>Improved annotation for the trematode Fasciola hepatica.</title>
        <authorList>
            <person name="Choi Y.-J."/>
            <person name="Martin J."/>
            <person name="Mitreva M."/>
        </authorList>
    </citation>
    <scope>NUCLEOTIDE SEQUENCE [LARGE SCALE GENOMIC DNA]</scope>
</reference>
<feature type="domain" description="CCHC-type" evidence="3">
    <location>
        <begin position="1532"/>
        <end position="1547"/>
    </location>
</feature>
<dbReference type="Pfam" id="PF00098">
    <property type="entry name" value="zf-CCHC"/>
    <property type="match status" value="1"/>
</dbReference>
<dbReference type="InterPro" id="IPR058599">
    <property type="entry name" value="PHAT_Smg/ZCCHC2-like"/>
</dbReference>
<gene>
    <name evidence="4" type="ORF">D915_005211</name>
</gene>
<dbReference type="Proteomes" id="UP000230066">
    <property type="component" value="Unassembled WGS sequence"/>
</dbReference>
<evidence type="ECO:0000256" key="1">
    <source>
        <dbReference type="PROSITE-ProRule" id="PRU00047"/>
    </source>
</evidence>
<dbReference type="Pfam" id="PF26034">
    <property type="entry name" value="PHAT_SMAUG"/>
    <property type="match status" value="1"/>
</dbReference>
<keyword evidence="1" id="KW-0479">Metal-binding</keyword>
<feature type="region of interest" description="Disordered" evidence="2">
    <location>
        <begin position="517"/>
        <end position="561"/>
    </location>
</feature>
<dbReference type="SUPFAM" id="SSF57756">
    <property type="entry name" value="Retrovirus zinc finger-like domains"/>
    <property type="match status" value="1"/>
</dbReference>
<feature type="region of interest" description="Disordered" evidence="2">
    <location>
        <begin position="577"/>
        <end position="598"/>
    </location>
</feature>
<evidence type="ECO:0000256" key="2">
    <source>
        <dbReference type="SAM" id="MobiDB-lite"/>
    </source>
</evidence>
<dbReference type="Gene3D" id="4.10.60.10">
    <property type="entry name" value="Zinc finger, CCHC-type"/>
    <property type="match status" value="1"/>
</dbReference>
<keyword evidence="1" id="KW-0862">Zinc</keyword>
<feature type="region of interest" description="Disordered" evidence="2">
    <location>
        <begin position="807"/>
        <end position="849"/>
    </location>
</feature>
<accession>A0A4E0RC07</accession>
<keyword evidence="5" id="KW-1185">Reference proteome</keyword>
<dbReference type="PROSITE" id="PS50158">
    <property type="entry name" value="ZF_CCHC"/>
    <property type="match status" value="1"/>
</dbReference>
<feature type="compositionally biased region" description="Polar residues" evidence="2">
    <location>
        <begin position="1136"/>
        <end position="1147"/>
    </location>
</feature>
<dbReference type="Pfam" id="PF25479">
    <property type="entry name" value="Vts1"/>
    <property type="match status" value="1"/>
</dbReference>
<dbReference type="InterPro" id="IPR042344">
    <property type="entry name" value="ZCCHC14"/>
</dbReference>
<organism evidence="4 5">
    <name type="scientific">Fasciola hepatica</name>
    <name type="common">Liver fluke</name>
    <dbReference type="NCBI Taxonomy" id="6192"/>
    <lineage>
        <taxon>Eukaryota</taxon>
        <taxon>Metazoa</taxon>
        <taxon>Spiralia</taxon>
        <taxon>Lophotrochozoa</taxon>
        <taxon>Platyhelminthes</taxon>
        <taxon>Trematoda</taxon>
        <taxon>Digenea</taxon>
        <taxon>Plagiorchiida</taxon>
        <taxon>Echinostomata</taxon>
        <taxon>Echinostomatoidea</taxon>
        <taxon>Fasciolidae</taxon>
        <taxon>Fasciola</taxon>
    </lineage>
</organism>
<dbReference type="GO" id="GO:0008270">
    <property type="term" value="F:zinc ion binding"/>
    <property type="evidence" value="ECO:0007669"/>
    <property type="project" value="UniProtKB-KW"/>
</dbReference>
<feature type="region of interest" description="Disordered" evidence="2">
    <location>
        <begin position="1124"/>
        <end position="1155"/>
    </location>
</feature>
<dbReference type="InterPro" id="IPR057327">
    <property type="entry name" value="Vts1_dom"/>
</dbReference>
<feature type="compositionally biased region" description="Polar residues" evidence="2">
    <location>
        <begin position="1385"/>
        <end position="1395"/>
    </location>
</feature>
<dbReference type="EMBL" id="JXXN02001845">
    <property type="protein sequence ID" value="THD23964.1"/>
    <property type="molecule type" value="Genomic_DNA"/>
</dbReference>
<dbReference type="GO" id="GO:0003676">
    <property type="term" value="F:nucleic acid binding"/>
    <property type="evidence" value="ECO:0007669"/>
    <property type="project" value="InterPro"/>
</dbReference>
<comment type="caution">
    <text evidence="4">The sequence shown here is derived from an EMBL/GenBank/DDBJ whole genome shotgun (WGS) entry which is preliminary data.</text>
</comment>
<feature type="region of interest" description="Disordered" evidence="2">
    <location>
        <begin position="988"/>
        <end position="1022"/>
    </location>
</feature>
<evidence type="ECO:0000313" key="5">
    <source>
        <dbReference type="Proteomes" id="UP000230066"/>
    </source>
</evidence>
<protein>
    <submittedName>
        <fullName evidence="4">Zinc finger CCHC domain-containing protein 2</fullName>
    </submittedName>
</protein>
<feature type="region of interest" description="Disordered" evidence="2">
    <location>
        <begin position="747"/>
        <end position="767"/>
    </location>
</feature>
<feature type="region of interest" description="Disordered" evidence="2">
    <location>
        <begin position="1385"/>
        <end position="1406"/>
    </location>
</feature>
<evidence type="ECO:0000259" key="3">
    <source>
        <dbReference type="PROSITE" id="PS50158"/>
    </source>
</evidence>
<dbReference type="PANTHER" id="PTHR16195">
    <property type="entry name" value="ZINC FINGER CCHC DOMAIN CONTAINING PROTEIN"/>
    <property type="match status" value="1"/>
</dbReference>
<name>A0A4E0RC07_FASHE</name>
<feature type="compositionally biased region" description="Low complexity" evidence="2">
    <location>
        <begin position="582"/>
        <end position="592"/>
    </location>
</feature>